<accession>A0A6G1CT53</accession>
<comment type="caution">
    <text evidence="2">The sequence shown here is derived from an EMBL/GenBank/DDBJ whole genome shotgun (WGS) entry which is preliminary data.</text>
</comment>
<dbReference type="PANTHER" id="PTHR40891">
    <property type="entry name" value="DUF295 DOMAIN-CONTAINING PROTEIN"/>
    <property type="match status" value="1"/>
</dbReference>
<evidence type="ECO:0000313" key="3">
    <source>
        <dbReference type="Proteomes" id="UP000479710"/>
    </source>
</evidence>
<protein>
    <recommendedName>
        <fullName evidence="1">KIB1-4 beta-propeller domain-containing protein</fullName>
    </recommendedName>
</protein>
<gene>
    <name evidence="2" type="ORF">E2562_026586</name>
</gene>
<feature type="domain" description="KIB1-4 beta-propeller" evidence="1">
    <location>
        <begin position="10"/>
        <end position="90"/>
    </location>
</feature>
<dbReference type="InterPro" id="IPR005174">
    <property type="entry name" value="KIB1-4_b-propeller"/>
</dbReference>
<sequence length="118" mass="13318">MVVVSIFPIDFNGKLHLVFIFEGDDGNTIVDVADYRVEFEKRNHARIRSIGDRAILVGGTHGLGGWCRASRHGLLPNSIYWMNPRDNRLRVHDLGEKTEEIRDPCKGIADRPSCRGFG</sequence>
<organism evidence="2 3">
    <name type="scientific">Oryza meyeriana var. granulata</name>
    <dbReference type="NCBI Taxonomy" id="110450"/>
    <lineage>
        <taxon>Eukaryota</taxon>
        <taxon>Viridiplantae</taxon>
        <taxon>Streptophyta</taxon>
        <taxon>Embryophyta</taxon>
        <taxon>Tracheophyta</taxon>
        <taxon>Spermatophyta</taxon>
        <taxon>Magnoliopsida</taxon>
        <taxon>Liliopsida</taxon>
        <taxon>Poales</taxon>
        <taxon>Poaceae</taxon>
        <taxon>BOP clade</taxon>
        <taxon>Oryzoideae</taxon>
        <taxon>Oryzeae</taxon>
        <taxon>Oryzinae</taxon>
        <taxon>Oryza</taxon>
        <taxon>Oryza meyeriana</taxon>
    </lineage>
</organism>
<dbReference type="OrthoDB" id="676966at2759"/>
<evidence type="ECO:0000259" key="1">
    <source>
        <dbReference type="Pfam" id="PF03478"/>
    </source>
</evidence>
<proteinExistence type="predicted"/>
<dbReference type="Proteomes" id="UP000479710">
    <property type="component" value="Unassembled WGS sequence"/>
</dbReference>
<evidence type="ECO:0000313" key="2">
    <source>
        <dbReference type="EMBL" id="KAF0903310.1"/>
    </source>
</evidence>
<reference evidence="2 3" key="1">
    <citation type="submission" date="2019-11" db="EMBL/GenBank/DDBJ databases">
        <title>Whole genome sequence of Oryza granulata.</title>
        <authorList>
            <person name="Li W."/>
        </authorList>
    </citation>
    <scope>NUCLEOTIDE SEQUENCE [LARGE SCALE GENOMIC DNA]</scope>
    <source>
        <strain evidence="3">cv. Menghai</strain>
        <tissue evidence="2">Leaf</tissue>
    </source>
</reference>
<dbReference type="AlphaFoldDB" id="A0A6G1CT53"/>
<dbReference type="EMBL" id="SPHZ02000008">
    <property type="protein sequence ID" value="KAF0903310.1"/>
    <property type="molecule type" value="Genomic_DNA"/>
</dbReference>
<keyword evidence="3" id="KW-1185">Reference proteome</keyword>
<name>A0A6G1CT53_9ORYZ</name>
<dbReference type="Pfam" id="PF03478">
    <property type="entry name" value="Beta-prop_KIB1-4"/>
    <property type="match status" value="1"/>
</dbReference>
<dbReference type="PANTHER" id="PTHR40891:SF1">
    <property type="entry name" value="DUF295 DOMAIN-CONTAINING PROTEIN"/>
    <property type="match status" value="1"/>
</dbReference>